<dbReference type="SMART" id="SM00234">
    <property type="entry name" value="START"/>
    <property type="match status" value="1"/>
</dbReference>
<dbReference type="RefSeq" id="XP_031555896.1">
    <property type="nucleotide sequence ID" value="XM_031700036.1"/>
</dbReference>
<dbReference type="InterPro" id="IPR001849">
    <property type="entry name" value="PH_domain"/>
</dbReference>
<dbReference type="AlphaFoldDB" id="A0A6P8HJ71"/>
<evidence type="ECO:0000256" key="1">
    <source>
        <dbReference type="ARBA" id="ARBA00004240"/>
    </source>
</evidence>
<proteinExistence type="predicted"/>
<dbReference type="SUPFAM" id="SSF50729">
    <property type="entry name" value="PH domain-like"/>
    <property type="match status" value="1"/>
</dbReference>
<evidence type="ECO:0000313" key="6">
    <source>
        <dbReference type="Proteomes" id="UP000515163"/>
    </source>
</evidence>
<evidence type="ECO:0000313" key="8">
    <source>
        <dbReference type="RefSeq" id="XP_031555896.1"/>
    </source>
</evidence>
<dbReference type="GO" id="GO:0005783">
    <property type="term" value="C:endoplasmic reticulum"/>
    <property type="evidence" value="ECO:0007669"/>
    <property type="project" value="UniProtKB-SubCell"/>
</dbReference>
<dbReference type="InterPro" id="IPR023393">
    <property type="entry name" value="START-like_dom_sf"/>
</dbReference>
<dbReference type="InterPro" id="IPR011993">
    <property type="entry name" value="PH-like_dom_sf"/>
</dbReference>
<dbReference type="GO" id="GO:0008289">
    <property type="term" value="F:lipid binding"/>
    <property type="evidence" value="ECO:0007669"/>
    <property type="project" value="InterPro"/>
</dbReference>
<dbReference type="RefSeq" id="XP_031555895.1">
    <property type="nucleotide sequence ID" value="XM_031700035.1"/>
</dbReference>
<dbReference type="Gene3D" id="3.30.530.20">
    <property type="match status" value="1"/>
</dbReference>
<dbReference type="Proteomes" id="UP000515163">
    <property type="component" value="Unplaced"/>
</dbReference>
<dbReference type="SMART" id="SM00233">
    <property type="entry name" value="PH"/>
    <property type="match status" value="1"/>
</dbReference>
<feature type="compositionally biased region" description="Basic residues" evidence="3">
    <location>
        <begin position="146"/>
        <end position="155"/>
    </location>
</feature>
<evidence type="ECO:0000259" key="5">
    <source>
        <dbReference type="PROSITE" id="PS50848"/>
    </source>
</evidence>
<feature type="domain" description="PH" evidence="4">
    <location>
        <begin position="9"/>
        <end position="124"/>
    </location>
</feature>
<gene>
    <name evidence="7 8" type="primary">LOC116292680</name>
</gene>
<dbReference type="Pfam" id="PF01852">
    <property type="entry name" value="START"/>
    <property type="match status" value="1"/>
</dbReference>
<evidence type="ECO:0000313" key="7">
    <source>
        <dbReference type="RefSeq" id="XP_031555895.1"/>
    </source>
</evidence>
<dbReference type="CDD" id="cd00177">
    <property type="entry name" value="START"/>
    <property type="match status" value="1"/>
</dbReference>
<dbReference type="GeneID" id="116292680"/>
<comment type="subcellular location">
    <subcellularLocation>
        <location evidence="1">Endoplasmic reticulum</location>
    </subcellularLocation>
</comment>
<feature type="region of interest" description="Disordered" evidence="3">
    <location>
        <begin position="139"/>
        <end position="158"/>
    </location>
</feature>
<evidence type="ECO:0000256" key="2">
    <source>
        <dbReference type="ARBA" id="ARBA00022824"/>
    </source>
</evidence>
<evidence type="ECO:0000256" key="3">
    <source>
        <dbReference type="SAM" id="MobiDB-lite"/>
    </source>
</evidence>
<dbReference type="SUPFAM" id="SSF55961">
    <property type="entry name" value="Bet v1-like"/>
    <property type="match status" value="1"/>
</dbReference>
<dbReference type="Gene3D" id="2.30.29.30">
    <property type="entry name" value="Pleckstrin-homology domain (PH domain)/Phosphotyrosine-binding domain (PTB)"/>
    <property type="match status" value="1"/>
</dbReference>
<protein>
    <submittedName>
        <fullName evidence="7">Uncharacterized protein LOC116292680 isoform X1</fullName>
    </submittedName>
    <submittedName>
        <fullName evidence="8">Uncharacterized protein LOC116292680 isoform X2</fullName>
    </submittedName>
</protein>
<dbReference type="PANTHER" id="PTHR14336">
    <property type="entry name" value="TANDEM PH DOMAIN CONTAINING PROTEIN"/>
    <property type="match status" value="1"/>
</dbReference>
<dbReference type="InterPro" id="IPR002913">
    <property type="entry name" value="START_lipid-bd_dom"/>
</dbReference>
<sequence>MAVNEKGNTVLKEGWAVKESGQAFLGKTNWKRRWCRLVKRPEGITTWSYYRKMEDIEANQPAGSIELDSTYVARELETKEEKNKPFCFALGPVFDNTAKRTYYVSCDNEEDKLSWMEVLSASIETDLFSSETFNENRRSVRSRMDRRTRKKRHQKTLSAPAQMSSKVLQVRDEYLNPSWRMEQWRCLCSVIKEAIWKKTDSKNGVTLSRLSFKHESYAVIKIEGCIPVPLEVTYDYLLTAVRPGGKFDQIFRNEEVLEVIEDSIPRASIVTNTYSLPMPSMSRRECCLLRCWIPSYLTKDNTCGLFVTSVNYPMHKPTKGSVRVQVQPSGFMLSTIENKDGSRHTLVSALGQIDLQDSLQSMLEATFKSGLLKIGLRTGFAHISNQIEKYYSLINR</sequence>
<dbReference type="Pfam" id="PF00169">
    <property type="entry name" value="PH"/>
    <property type="match status" value="1"/>
</dbReference>
<dbReference type="KEGG" id="aten:116292680"/>
<keyword evidence="2" id="KW-0256">Endoplasmic reticulum</keyword>
<feature type="domain" description="START" evidence="5">
    <location>
        <begin position="192"/>
        <end position="392"/>
    </location>
</feature>
<dbReference type="InterPro" id="IPR051707">
    <property type="entry name" value="PI-Interact_SigTrans_Reg"/>
</dbReference>
<dbReference type="PROSITE" id="PS50003">
    <property type="entry name" value="PH_DOMAIN"/>
    <property type="match status" value="1"/>
</dbReference>
<evidence type="ECO:0000259" key="4">
    <source>
        <dbReference type="PROSITE" id="PS50003"/>
    </source>
</evidence>
<reference evidence="7 8" key="1">
    <citation type="submission" date="2025-04" db="UniProtKB">
        <authorList>
            <consortium name="RefSeq"/>
        </authorList>
    </citation>
    <scope>IDENTIFICATION</scope>
    <source>
        <tissue evidence="7 8">Tentacle</tissue>
    </source>
</reference>
<keyword evidence="6" id="KW-1185">Reference proteome</keyword>
<name>A0A6P8HJ71_ACTTE</name>
<accession>A0A6P8HJ71</accession>
<organism evidence="6 8">
    <name type="scientific">Actinia tenebrosa</name>
    <name type="common">Australian red waratah sea anemone</name>
    <dbReference type="NCBI Taxonomy" id="6105"/>
    <lineage>
        <taxon>Eukaryota</taxon>
        <taxon>Metazoa</taxon>
        <taxon>Cnidaria</taxon>
        <taxon>Anthozoa</taxon>
        <taxon>Hexacorallia</taxon>
        <taxon>Actiniaria</taxon>
        <taxon>Actiniidae</taxon>
        <taxon>Actinia</taxon>
    </lineage>
</organism>
<dbReference type="OrthoDB" id="5966951at2759"/>
<dbReference type="PROSITE" id="PS50848">
    <property type="entry name" value="START"/>
    <property type="match status" value="1"/>
</dbReference>